<dbReference type="PANTHER" id="PTHR33295:SF8">
    <property type="entry name" value="AAA+ ATPASE DOMAIN-CONTAINING PROTEIN"/>
    <property type="match status" value="1"/>
</dbReference>
<dbReference type="EMBL" id="ATBP01001984">
    <property type="protein sequence ID" value="ETR66439.1"/>
    <property type="molecule type" value="Genomic_DNA"/>
</dbReference>
<reference evidence="3" key="1">
    <citation type="submission" date="2012-11" db="EMBL/GenBank/DDBJ databases">
        <authorList>
            <person name="Lucero-Rivera Y.E."/>
            <person name="Tovar-Ramirez D."/>
        </authorList>
    </citation>
    <scope>NUCLEOTIDE SEQUENCE [LARGE SCALE GENOMIC DNA]</scope>
    <source>
        <strain evidence="3">Araruama</strain>
    </source>
</reference>
<dbReference type="Pfam" id="PF13173">
    <property type="entry name" value="AAA_14"/>
    <property type="match status" value="1"/>
</dbReference>
<organism evidence="2 3">
    <name type="scientific">Candidatus Magnetoglobus multicellularis str. Araruama</name>
    <dbReference type="NCBI Taxonomy" id="890399"/>
    <lineage>
        <taxon>Bacteria</taxon>
        <taxon>Pseudomonadati</taxon>
        <taxon>Thermodesulfobacteriota</taxon>
        <taxon>Desulfobacteria</taxon>
        <taxon>Desulfobacterales</taxon>
        <taxon>Desulfobacteraceae</taxon>
        <taxon>Candidatus Magnetoglobus</taxon>
    </lineage>
</organism>
<dbReference type="PANTHER" id="PTHR33295">
    <property type="entry name" value="ATPASE"/>
    <property type="match status" value="1"/>
</dbReference>
<evidence type="ECO:0000313" key="2">
    <source>
        <dbReference type="EMBL" id="ETR66439.1"/>
    </source>
</evidence>
<dbReference type="Gene3D" id="3.40.50.300">
    <property type="entry name" value="P-loop containing nucleotide triphosphate hydrolases"/>
    <property type="match status" value="1"/>
</dbReference>
<dbReference type="InterPro" id="IPR041682">
    <property type="entry name" value="AAA_14"/>
</dbReference>
<sequence>MMLYLIHTFNKHWQQSQFMEWQWPKRRIFSSLISILEGPLSLGIGGLRRCGKTTLLKQLIGHFCSKHLPKRSLYFQFDRDLLIKNANALENVLNIYFLDILNESLGSIQDNVYIFLDEIQFVPMWSEILKRYMDRDPAIRFVVSGSSSLILESDATESLAGRMDMIRLMSPDFRDYMIIQGKKPPPEIKHCTDYLDNKNELHLFYGETKDLLIHDYLEYLRWGGFPQLKEIPDENARRRYITDVVVKKILRFDLPVRFSGENPMDLERLYEIYTTENGQLIEYETLSRDISLSVFRLKHLSQALIAGYLIFYCYNHTKSKRKAGRTGKKVYLSTPSLMAHKFGPLEQFPEI</sequence>
<dbReference type="InterPro" id="IPR027417">
    <property type="entry name" value="P-loop_NTPase"/>
</dbReference>
<comment type="caution">
    <text evidence="2">The sequence shown here is derived from an EMBL/GenBank/DDBJ whole genome shotgun (WGS) entry which is preliminary data.</text>
</comment>
<gene>
    <name evidence="2" type="ORF">OMM_12791</name>
</gene>
<feature type="domain" description="AAA" evidence="1">
    <location>
        <begin position="43"/>
        <end position="176"/>
    </location>
</feature>
<dbReference type="AlphaFoldDB" id="A0A1V1NV27"/>
<protein>
    <recommendedName>
        <fullName evidence="1">AAA domain-containing protein</fullName>
    </recommendedName>
</protein>
<evidence type="ECO:0000313" key="3">
    <source>
        <dbReference type="Proteomes" id="UP000189670"/>
    </source>
</evidence>
<proteinExistence type="predicted"/>
<accession>A0A1V1NV27</accession>
<feature type="non-terminal residue" evidence="2">
    <location>
        <position position="351"/>
    </location>
</feature>
<dbReference type="SUPFAM" id="SSF52540">
    <property type="entry name" value="P-loop containing nucleoside triphosphate hydrolases"/>
    <property type="match status" value="1"/>
</dbReference>
<dbReference type="Proteomes" id="UP000189670">
    <property type="component" value="Unassembled WGS sequence"/>
</dbReference>
<name>A0A1V1NV27_9BACT</name>
<evidence type="ECO:0000259" key="1">
    <source>
        <dbReference type="Pfam" id="PF13173"/>
    </source>
</evidence>